<feature type="domain" description="PRD" evidence="8">
    <location>
        <begin position="736"/>
        <end position="835"/>
    </location>
</feature>
<keyword evidence="10" id="KW-1185">Reference proteome</keyword>
<evidence type="ECO:0000256" key="5">
    <source>
        <dbReference type="ARBA" id="ARBA00023125"/>
    </source>
</evidence>
<keyword evidence="4" id="KW-0067">ATP-binding</keyword>
<name>A0A1J0A834_9ENTE</name>
<accession>A0A1J0A834</accession>
<evidence type="ECO:0000259" key="6">
    <source>
        <dbReference type="PROSITE" id="PS50045"/>
    </source>
</evidence>
<dbReference type="InterPro" id="IPR036388">
    <property type="entry name" value="WH-like_DNA-bd_sf"/>
</dbReference>
<dbReference type="PANTHER" id="PTHR32071:SF38">
    <property type="entry name" value="PSP OPERON TRANSCRIPTIONAL ACTIVATOR"/>
    <property type="match status" value="1"/>
</dbReference>
<dbReference type="GO" id="GO:0016020">
    <property type="term" value="C:membrane"/>
    <property type="evidence" value="ECO:0007669"/>
    <property type="project" value="InterPro"/>
</dbReference>
<evidence type="ECO:0000256" key="2">
    <source>
        <dbReference type="ARBA" id="ARBA00022679"/>
    </source>
</evidence>
<dbReference type="AlphaFoldDB" id="A0A1J0A834"/>
<dbReference type="PROSITE" id="PS51096">
    <property type="entry name" value="PTS_EIIA_TYPE_4"/>
    <property type="match status" value="1"/>
</dbReference>
<evidence type="ECO:0000313" key="9">
    <source>
        <dbReference type="EMBL" id="APB32094.1"/>
    </source>
</evidence>
<dbReference type="InterPro" id="IPR004701">
    <property type="entry name" value="PTS_EIIA_man-typ"/>
</dbReference>
<dbReference type="InterPro" id="IPR036634">
    <property type="entry name" value="PRD_sf"/>
</dbReference>
<dbReference type="InterPro" id="IPR027417">
    <property type="entry name" value="P-loop_NTPase"/>
</dbReference>
<dbReference type="InterPro" id="IPR003593">
    <property type="entry name" value="AAA+_ATPase"/>
</dbReference>
<dbReference type="SUPFAM" id="SSF63520">
    <property type="entry name" value="PTS-regulatory domain, PRD"/>
    <property type="match status" value="1"/>
</dbReference>
<evidence type="ECO:0000256" key="1">
    <source>
        <dbReference type="ARBA" id="ARBA00020887"/>
    </source>
</evidence>
<keyword evidence="5" id="KW-0238">DNA-binding</keyword>
<evidence type="ECO:0000313" key="10">
    <source>
        <dbReference type="Proteomes" id="UP000191200"/>
    </source>
</evidence>
<dbReference type="SMART" id="SM00382">
    <property type="entry name" value="AAA"/>
    <property type="match status" value="1"/>
</dbReference>
<dbReference type="GO" id="GO:0009401">
    <property type="term" value="P:phosphoenolpyruvate-dependent sugar phosphotransferase system"/>
    <property type="evidence" value="ECO:0007669"/>
    <property type="project" value="InterPro"/>
</dbReference>
<dbReference type="Pfam" id="PF00874">
    <property type="entry name" value="PRD"/>
    <property type="match status" value="1"/>
</dbReference>
<dbReference type="SUPFAM" id="SSF46785">
    <property type="entry name" value="Winged helix' DNA-binding domain"/>
    <property type="match status" value="1"/>
</dbReference>
<dbReference type="STRING" id="519472.BHY08_09910"/>
<dbReference type="EMBL" id="CP017267">
    <property type="protein sequence ID" value="APB32094.1"/>
    <property type="molecule type" value="Genomic_DNA"/>
</dbReference>
<dbReference type="InterPro" id="IPR036662">
    <property type="entry name" value="PTS_EIIA_man-typ_sf"/>
</dbReference>
<dbReference type="KEGG" id="vte:BHY08_09910"/>
<gene>
    <name evidence="9" type="ORF">BHY08_09910</name>
</gene>
<dbReference type="Pfam" id="PF00158">
    <property type="entry name" value="Sigma54_activat"/>
    <property type="match status" value="1"/>
</dbReference>
<evidence type="ECO:0000259" key="8">
    <source>
        <dbReference type="PROSITE" id="PS51372"/>
    </source>
</evidence>
<dbReference type="GO" id="GO:0005524">
    <property type="term" value="F:ATP binding"/>
    <property type="evidence" value="ECO:0007669"/>
    <property type="project" value="UniProtKB-KW"/>
</dbReference>
<dbReference type="OrthoDB" id="9771372at2"/>
<feature type="domain" description="PTS EIIA type-4" evidence="7">
    <location>
        <begin position="479"/>
        <end position="602"/>
    </location>
</feature>
<dbReference type="Gene3D" id="1.10.1790.10">
    <property type="entry name" value="PRD domain"/>
    <property type="match status" value="1"/>
</dbReference>
<organism evidence="9 10">
    <name type="scientific">Vagococcus teuberi</name>
    <dbReference type="NCBI Taxonomy" id="519472"/>
    <lineage>
        <taxon>Bacteria</taxon>
        <taxon>Bacillati</taxon>
        <taxon>Bacillota</taxon>
        <taxon>Bacilli</taxon>
        <taxon>Lactobacillales</taxon>
        <taxon>Enterococcaceae</taxon>
        <taxon>Vagococcus</taxon>
    </lineage>
</organism>
<dbReference type="PROSITE" id="PS00676">
    <property type="entry name" value="SIGMA54_INTERACT_2"/>
    <property type="match status" value="1"/>
</dbReference>
<dbReference type="InterPro" id="IPR025943">
    <property type="entry name" value="Sigma_54_int_dom_ATP-bd_2"/>
</dbReference>
<dbReference type="Proteomes" id="UP000191200">
    <property type="component" value="Chromosome"/>
</dbReference>
<keyword evidence="2" id="KW-0808">Transferase</keyword>
<dbReference type="Gene3D" id="3.40.50.510">
    <property type="entry name" value="Phosphotransferase system, mannose-type IIA component"/>
    <property type="match status" value="1"/>
</dbReference>
<dbReference type="GO" id="GO:0016740">
    <property type="term" value="F:transferase activity"/>
    <property type="evidence" value="ECO:0007669"/>
    <property type="project" value="UniProtKB-KW"/>
</dbReference>
<evidence type="ECO:0000256" key="3">
    <source>
        <dbReference type="ARBA" id="ARBA00022741"/>
    </source>
</evidence>
<evidence type="ECO:0000256" key="4">
    <source>
        <dbReference type="ARBA" id="ARBA00022840"/>
    </source>
</evidence>
<evidence type="ECO:0000259" key="7">
    <source>
        <dbReference type="PROSITE" id="PS51096"/>
    </source>
</evidence>
<reference evidence="9 10" key="1">
    <citation type="submission" date="2016-09" db="EMBL/GenBank/DDBJ databases">
        <title>Vagococcus teuberi sp. nov., isolated from the Malian artisanal sour milk fene.</title>
        <authorList>
            <person name="Wullschleger S."/>
            <person name="Seifert C."/>
            <person name="Baumgartner S."/>
            <person name="Lacroix C."/>
            <person name="Bonfoh B."/>
            <person name="Stevens M.J."/>
            <person name="Meile L."/>
        </authorList>
    </citation>
    <scope>NUCLEOTIDE SEQUENCE [LARGE SCALE GENOMIC DNA]</scope>
    <source>
        <strain evidence="9 10">DSM 21459</strain>
    </source>
</reference>
<dbReference type="GO" id="GO:0003677">
    <property type="term" value="F:DNA binding"/>
    <property type="evidence" value="ECO:0007669"/>
    <property type="project" value="UniProtKB-KW"/>
</dbReference>
<dbReference type="PANTHER" id="PTHR32071">
    <property type="entry name" value="TRANSCRIPTIONAL REGULATORY PROTEIN"/>
    <property type="match status" value="1"/>
</dbReference>
<dbReference type="RefSeq" id="WP_071457702.1">
    <property type="nucleotide sequence ID" value="NZ_CP017267.1"/>
</dbReference>
<dbReference type="Gene3D" id="1.10.10.10">
    <property type="entry name" value="Winged helix-like DNA-binding domain superfamily/Winged helix DNA-binding domain"/>
    <property type="match status" value="1"/>
</dbReference>
<dbReference type="InterPro" id="IPR002078">
    <property type="entry name" value="Sigma_54_int"/>
</dbReference>
<dbReference type="GO" id="GO:0006355">
    <property type="term" value="P:regulation of DNA-templated transcription"/>
    <property type="evidence" value="ECO:0007669"/>
    <property type="project" value="InterPro"/>
</dbReference>
<dbReference type="PROSITE" id="PS50045">
    <property type="entry name" value="SIGMA54_INTERACT_4"/>
    <property type="match status" value="1"/>
</dbReference>
<dbReference type="Pfam" id="PF03610">
    <property type="entry name" value="EIIA-man"/>
    <property type="match status" value="1"/>
</dbReference>
<dbReference type="SUPFAM" id="SSF53062">
    <property type="entry name" value="PTS system fructose IIA component-like"/>
    <property type="match status" value="1"/>
</dbReference>
<feature type="domain" description="Sigma-54 factor interaction" evidence="6">
    <location>
        <begin position="76"/>
        <end position="309"/>
    </location>
</feature>
<keyword evidence="3" id="KW-0547">Nucleotide-binding</keyword>
<protein>
    <recommendedName>
        <fullName evidence="1">DNA translocase FtsK</fullName>
    </recommendedName>
</protein>
<sequence>MKESTRRHLLQGIGEEQVGITTTELAKKIGLSRSVTSLYLNELAKDKEVIKSETYPIVWRLTSHDFHTLQDVFEQFIGSKGSAKSMIKTCKAAMSYPPKGLPVLIYGNSGVGKTYLAHLIFDYLNQQQANCSDNIVVFNCADYANNPELLSSTLFGHKKGAYTGADKDKKGLLSKADNGILFLDEVHRLSYENQEKLFQFMDSGQFRLIGEEDKVETANVRLIFATTEDPKEVLLPTFLRRISAVLELADYHLRPLQERETILRVLFLKEAKLLKKDMMIDRLIFDRFLHEKMSGNIGQLANKVKLYCADALHYQEDKDVLYIGDNHDDVVKVIYDEPLNQLVDVSKEMPEKLNVLLHSTSDVLELRETLLGFPLSKDDFGGETYVLKQIREKILANTKQIMGKVDSVTPYLEKLTTYLLLKDCIKFDHQPIKQMISMDYPRTALFAKKITSKLPVEYKKEARFLLSLFLIGSIKEEIAYHALLVAHGDTTASSIQAVSNQLCGNYVFDAINMPLDASIKDIVLEVKSWLSERDTSEGVIMLVDMGSLVHFYKSLKPEIMGELLVVNNLTTSFALEIGQQLLNHHTFYDITKNIKQKFITDIQYFEGFSNDRNVIISSILGYDIAKKLKKLFEPFINPEIKIIVMHFNELLDILDRENSDKGYLDTTELIITTSYLDNKTAVSSVNLLDILDEDTEHQAMKYTFRNTIHEKYMTDLTNKCIYFFSKEGLSEKLNFLNPEIIIKQVELIIEKCERRFGIKFNVKIKFNLTMHLALMIERTILGSVDYPVPTDLSLLKVNDNYFYSNIKDLLSSIEDFYRISISDWELYVLHEIIAS</sequence>
<proteinExistence type="predicted"/>
<dbReference type="InterPro" id="IPR011608">
    <property type="entry name" value="PRD"/>
</dbReference>
<dbReference type="Gene3D" id="3.40.50.300">
    <property type="entry name" value="P-loop containing nucleotide triphosphate hydrolases"/>
    <property type="match status" value="1"/>
</dbReference>
<dbReference type="SUPFAM" id="SSF52540">
    <property type="entry name" value="P-loop containing nucleoside triphosphate hydrolases"/>
    <property type="match status" value="1"/>
</dbReference>
<dbReference type="PROSITE" id="PS51372">
    <property type="entry name" value="PRD_2"/>
    <property type="match status" value="1"/>
</dbReference>
<dbReference type="InterPro" id="IPR036390">
    <property type="entry name" value="WH_DNA-bd_sf"/>
</dbReference>
<dbReference type="CDD" id="cd00009">
    <property type="entry name" value="AAA"/>
    <property type="match status" value="1"/>
</dbReference>